<dbReference type="InterPro" id="IPR050360">
    <property type="entry name" value="MFS_Sugar_Transporters"/>
</dbReference>
<accession>A0A395NIW9</accession>
<feature type="transmembrane region" description="Helical" evidence="5">
    <location>
        <begin position="102"/>
        <end position="119"/>
    </location>
</feature>
<dbReference type="AlphaFoldDB" id="A0A395NIW9"/>
<evidence type="ECO:0000256" key="5">
    <source>
        <dbReference type="SAM" id="Phobius"/>
    </source>
</evidence>
<dbReference type="PANTHER" id="PTHR48022">
    <property type="entry name" value="PLASTIDIC GLUCOSE TRANSPORTER 4"/>
    <property type="match status" value="1"/>
</dbReference>
<evidence type="ECO:0000313" key="6">
    <source>
        <dbReference type="EMBL" id="RFU76052.1"/>
    </source>
</evidence>
<feature type="transmembrane region" description="Helical" evidence="5">
    <location>
        <begin position="154"/>
        <end position="173"/>
    </location>
</feature>
<keyword evidence="2 5" id="KW-0812">Transmembrane</keyword>
<dbReference type="SUPFAM" id="SSF103473">
    <property type="entry name" value="MFS general substrate transporter"/>
    <property type="match status" value="1"/>
</dbReference>
<dbReference type="Gene3D" id="1.20.1250.20">
    <property type="entry name" value="MFS general substrate transporter like domains"/>
    <property type="match status" value="1"/>
</dbReference>
<dbReference type="OrthoDB" id="6133115at2759"/>
<reference evidence="6 7" key="1">
    <citation type="journal article" date="2018" name="PLoS Pathog.">
        <title>Evolution of structural diversity of trichothecenes, a family of toxins produced by plant pathogenic and entomopathogenic fungi.</title>
        <authorList>
            <person name="Proctor R.H."/>
            <person name="McCormick S.P."/>
            <person name="Kim H.S."/>
            <person name="Cardoza R.E."/>
            <person name="Stanley A.M."/>
            <person name="Lindo L."/>
            <person name="Kelly A."/>
            <person name="Brown D.W."/>
            <person name="Lee T."/>
            <person name="Vaughan M.M."/>
            <person name="Alexander N.J."/>
            <person name="Busman M."/>
            <person name="Gutierrez S."/>
        </authorList>
    </citation>
    <scope>NUCLEOTIDE SEQUENCE [LARGE SCALE GENOMIC DNA]</scope>
    <source>
        <strain evidence="6 7">IBT 40837</strain>
    </source>
</reference>
<dbReference type="Pfam" id="PF00083">
    <property type="entry name" value="Sugar_tr"/>
    <property type="match status" value="1"/>
</dbReference>
<dbReference type="Proteomes" id="UP000266272">
    <property type="component" value="Unassembled WGS sequence"/>
</dbReference>
<feature type="transmembrane region" description="Helical" evidence="5">
    <location>
        <begin position="126"/>
        <end position="148"/>
    </location>
</feature>
<dbReference type="InterPro" id="IPR005828">
    <property type="entry name" value="MFS_sugar_transport-like"/>
</dbReference>
<proteinExistence type="predicted"/>
<dbReference type="GO" id="GO:0016020">
    <property type="term" value="C:membrane"/>
    <property type="evidence" value="ECO:0007669"/>
    <property type="project" value="UniProtKB-SubCell"/>
</dbReference>
<evidence type="ECO:0000313" key="7">
    <source>
        <dbReference type="Proteomes" id="UP000266272"/>
    </source>
</evidence>
<dbReference type="EMBL" id="PXOA01000388">
    <property type="protein sequence ID" value="RFU76052.1"/>
    <property type="molecule type" value="Genomic_DNA"/>
</dbReference>
<dbReference type="GO" id="GO:0005351">
    <property type="term" value="F:carbohydrate:proton symporter activity"/>
    <property type="evidence" value="ECO:0007669"/>
    <property type="project" value="TreeGrafter"/>
</dbReference>
<keyword evidence="4 5" id="KW-0472">Membrane</keyword>
<evidence type="ECO:0000256" key="1">
    <source>
        <dbReference type="ARBA" id="ARBA00004141"/>
    </source>
</evidence>
<organism evidence="6 7">
    <name type="scientific">Trichoderma arundinaceum</name>
    <dbReference type="NCBI Taxonomy" id="490622"/>
    <lineage>
        <taxon>Eukaryota</taxon>
        <taxon>Fungi</taxon>
        <taxon>Dikarya</taxon>
        <taxon>Ascomycota</taxon>
        <taxon>Pezizomycotina</taxon>
        <taxon>Sordariomycetes</taxon>
        <taxon>Hypocreomycetidae</taxon>
        <taxon>Hypocreales</taxon>
        <taxon>Hypocreaceae</taxon>
        <taxon>Trichoderma</taxon>
    </lineage>
</organism>
<evidence type="ECO:0000256" key="3">
    <source>
        <dbReference type="ARBA" id="ARBA00022989"/>
    </source>
</evidence>
<gene>
    <name evidence="6" type="ORF">TARUN_6189</name>
</gene>
<protein>
    <submittedName>
        <fullName evidence="6">Lactose permease</fullName>
    </submittedName>
</protein>
<keyword evidence="3 5" id="KW-1133">Transmembrane helix</keyword>
<evidence type="ECO:0000256" key="4">
    <source>
        <dbReference type="ARBA" id="ARBA00023136"/>
    </source>
</evidence>
<evidence type="ECO:0000256" key="2">
    <source>
        <dbReference type="ARBA" id="ARBA00022692"/>
    </source>
</evidence>
<dbReference type="PANTHER" id="PTHR48022:SF64">
    <property type="entry name" value="MAJOR FACILITATOR SUPERFAMILY (MFS) PROFILE DOMAIN-CONTAINING PROTEIN"/>
    <property type="match status" value="1"/>
</dbReference>
<keyword evidence="7" id="KW-1185">Reference proteome</keyword>
<comment type="caution">
    <text evidence="6">The sequence shown here is derived from an EMBL/GenBank/DDBJ whole genome shotgun (WGS) entry which is preliminary data.</text>
</comment>
<sequence>MSFLTIIWLPESPHWLIPKDRHEEALNILPTCRGAGNRDDILVRSEVAEISDIIRIEVKAAREGISQLWSTPANRNLVSYYLVKVLISISITAGMIQTLINGILAVVNYTSLAAAFCVSRIGRGGLFIFSTSSMFFTFGALTTCLAVYNLHGGSAAAHGALVLSSYTTLLVLANKGSLFINQFCNPIALDAMGWKYDYVYNLTLEEVSEIFEGEEAAGSKCILEKRDMIGQAYEVDKT</sequence>
<comment type="subcellular location">
    <subcellularLocation>
        <location evidence="1">Membrane</location>
        <topology evidence="1">Multi-pass membrane protein</topology>
    </subcellularLocation>
</comment>
<name>A0A395NIW9_TRIAR</name>
<dbReference type="InterPro" id="IPR036259">
    <property type="entry name" value="MFS_trans_sf"/>
</dbReference>